<evidence type="ECO:0000256" key="17">
    <source>
        <dbReference type="PIRSR" id="PIRSR038885-1"/>
    </source>
</evidence>
<dbReference type="GO" id="GO:0045275">
    <property type="term" value="C:respiratory chain complex III"/>
    <property type="evidence" value="ECO:0007669"/>
    <property type="project" value="InterPro"/>
</dbReference>
<dbReference type="InterPro" id="IPR027387">
    <property type="entry name" value="Cytb/b6-like_sf"/>
</dbReference>
<keyword evidence="11 19" id="KW-0249">Electron transport</keyword>
<dbReference type="InterPro" id="IPR048260">
    <property type="entry name" value="Cytochrome_b_C_euk/bac"/>
</dbReference>
<feature type="transmembrane region" description="Helical" evidence="19">
    <location>
        <begin position="78"/>
        <end position="99"/>
    </location>
</feature>
<proteinExistence type="inferred from homology"/>
<evidence type="ECO:0000256" key="16">
    <source>
        <dbReference type="ARBA" id="ARBA00023136"/>
    </source>
</evidence>
<geneLocation type="mitochondrion" evidence="22"/>
<dbReference type="GO" id="GO:0008121">
    <property type="term" value="F:quinol-cytochrome-c reductase activity"/>
    <property type="evidence" value="ECO:0007669"/>
    <property type="project" value="InterPro"/>
</dbReference>
<dbReference type="PIRSF" id="PIRSF038885">
    <property type="entry name" value="COB"/>
    <property type="match status" value="1"/>
</dbReference>
<keyword evidence="6 18" id="KW-0349">Heme</keyword>
<feature type="binding site" description="axial binding residue" evidence="18">
    <location>
        <position position="198"/>
    </location>
    <ligand>
        <name>heme b</name>
        <dbReference type="ChEBI" id="CHEBI:60344"/>
        <label>b566</label>
    </ligand>
    <ligandPart>
        <name>Fe</name>
        <dbReference type="ChEBI" id="CHEBI:18248"/>
    </ligandPart>
</feature>
<comment type="cofactor">
    <cofactor evidence="18">
        <name>heme</name>
        <dbReference type="ChEBI" id="CHEBI:30413"/>
    </cofactor>
    <text evidence="18">Binds 2 heme groups non-covalently.</text>
</comment>
<feature type="binding site" description="axial binding residue" evidence="18">
    <location>
        <position position="184"/>
    </location>
    <ligand>
        <name>heme b</name>
        <dbReference type="ChEBI" id="CHEBI:60344"/>
        <label>b562</label>
    </ligand>
    <ligandPart>
        <name>Fe</name>
        <dbReference type="ChEBI" id="CHEBI:18248"/>
    </ligandPart>
</feature>
<dbReference type="InterPro" id="IPR048259">
    <property type="entry name" value="Cytochrome_b_N_euk/bac"/>
</dbReference>
<evidence type="ECO:0000256" key="18">
    <source>
        <dbReference type="PIRSR" id="PIRSR038885-2"/>
    </source>
</evidence>
<sequence length="364" mass="40310">MKKQESKKNPIVNMLKSSLMDLPSPASISFMWNFGFLLGMTLTTQIATGLILSMMYNPDTNTAFSTMVSIMKDINTGWITRMIHMNGASVFFILLYIHTARGLYFNSPTNQKKVWISGTAILLAVMATAFLGYVLPWGQMSFWGATVITGVLSAIPIVGNELVTWIWGGPSVSQPTLNRFFSLHFLLPMMIAAMVLVHLILLHENGSSNPTNSFTNSDKVKFNPKFLIKDIVPMIAIMMLTLILVSMEPHLLGDVENFNTANPLIAPVHIQPEWYFLFAYVILRSIPSKLGGVVALALSIIILAPLIAKKSKNAKFSPAKKTKFWALISIILILTWIGAKAVESPFEGIGQVYTILYFSTVISL</sequence>
<keyword evidence="15 19" id="KW-0496">Mitochondrion</keyword>
<comment type="subunit">
    <text evidence="3">The main subunits of complex b-c1 are: cytochrome b, cytochrome c1 and the Rieske protein.</text>
</comment>
<protein>
    <recommendedName>
        <fullName evidence="4 19">Cytochrome b</fullName>
    </recommendedName>
</protein>
<accession>A0A5J6VCN7</accession>
<keyword evidence="10" id="KW-0999">Mitochondrion inner membrane</keyword>
<evidence type="ECO:0000256" key="1">
    <source>
        <dbReference type="ARBA" id="ARBA00002566"/>
    </source>
</evidence>
<evidence type="ECO:0000256" key="3">
    <source>
        <dbReference type="ARBA" id="ARBA00011649"/>
    </source>
</evidence>
<feature type="binding site" description="axial binding residue" evidence="18">
    <location>
        <position position="98"/>
    </location>
    <ligand>
        <name>heme b</name>
        <dbReference type="ChEBI" id="CHEBI:60344"/>
        <label>b566</label>
    </ligand>
    <ligandPart>
        <name>Fe</name>
        <dbReference type="ChEBI" id="CHEBI:18248"/>
    </ligandPart>
</feature>
<keyword evidence="8 19" id="KW-0812">Transmembrane</keyword>
<evidence type="ECO:0000259" key="20">
    <source>
        <dbReference type="PROSITE" id="PS51002"/>
    </source>
</evidence>
<dbReference type="InterPro" id="IPR030689">
    <property type="entry name" value="Cytochrome_b"/>
</dbReference>
<dbReference type="AlphaFoldDB" id="A0A5J6VCN7"/>
<comment type="similarity">
    <text evidence="19">Belongs to the cytochrome b family.</text>
</comment>
<evidence type="ECO:0000256" key="8">
    <source>
        <dbReference type="ARBA" id="ARBA00022692"/>
    </source>
</evidence>
<evidence type="ECO:0000256" key="4">
    <source>
        <dbReference type="ARBA" id="ARBA00013531"/>
    </source>
</evidence>
<dbReference type="Pfam" id="PF00032">
    <property type="entry name" value="Cytochrom_B_C"/>
    <property type="match status" value="1"/>
</dbReference>
<keyword evidence="14" id="KW-0830">Ubiquinone</keyword>
<dbReference type="SUPFAM" id="SSF81648">
    <property type="entry name" value="a domain/subunit of cytochrome bc1 complex (Ubiquinol-cytochrome c reductase)"/>
    <property type="match status" value="1"/>
</dbReference>
<feature type="domain" description="Cytochrome b/b6 N-terminal region profile" evidence="20">
    <location>
        <begin position="1"/>
        <end position="211"/>
    </location>
</feature>
<dbReference type="GO" id="GO:0005743">
    <property type="term" value="C:mitochondrial inner membrane"/>
    <property type="evidence" value="ECO:0007669"/>
    <property type="project" value="UniProtKB-SubCell"/>
</dbReference>
<comment type="cofactor">
    <cofactor evidence="19">
        <name>heme b</name>
        <dbReference type="ChEBI" id="CHEBI:60344"/>
    </cofactor>
    <text evidence="19">Binds 2 heme groups non-covalently.</text>
</comment>
<dbReference type="EMBL" id="MH921998">
    <property type="protein sequence ID" value="QFG71653.1"/>
    <property type="molecule type" value="Genomic_DNA"/>
</dbReference>
<feature type="binding site" description="axial binding residue" evidence="18">
    <location>
        <position position="84"/>
    </location>
    <ligand>
        <name>heme b</name>
        <dbReference type="ChEBI" id="CHEBI:60344"/>
        <label>b562</label>
    </ligand>
    <ligandPart>
        <name>Fe</name>
        <dbReference type="ChEBI" id="CHEBI:18248"/>
    </ligandPart>
</feature>
<feature type="transmembrane region" description="Helical" evidence="19">
    <location>
        <begin position="290"/>
        <end position="308"/>
    </location>
</feature>
<feature type="transmembrane region" description="Helical" evidence="19">
    <location>
        <begin position="114"/>
        <end position="135"/>
    </location>
</feature>
<evidence type="ECO:0000256" key="15">
    <source>
        <dbReference type="ARBA" id="ARBA00023128"/>
    </source>
</evidence>
<dbReference type="InterPro" id="IPR005798">
    <property type="entry name" value="Cyt_b/b6_C"/>
</dbReference>
<dbReference type="InterPro" id="IPR005797">
    <property type="entry name" value="Cyt_b/b6_N"/>
</dbReference>
<dbReference type="PROSITE" id="PS51002">
    <property type="entry name" value="CYTB_NTER"/>
    <property type="match status" value="1"/>
</dbReference>
<reference evidence="22" key="1">
    <citation type="submission" date="2018-09" db="EMBL/GenBank/DDBJ databases">
        <title>Uncovering the phylogeny of Oribatida (Acari, Sarcoptiformes): new evidence from the organization of mitochondrial genomes.</title>
        <authorList>
            <person name="Xue X.-F."/>
            <person name="Li W.-N."/>
        </authorList>
    </citation>
    <scope>NUCLEOTIDE SEQUENCE</scope>
</reference>
<dbReference type="Gene3D" id="1.20.810.10">
    <property type="entry name" value="Cytochrome Bc1 Complex, Chain C"/>
    <property type="match status" value="1"/>
</dbReference>
<dbReference type="CDD" id="cd00284">
    <property type="entry name" value="Cytochrome_b_N"/>
    <property type="match status" value="1"/>
</dbReference>
<comment type="subcellular location">
    <subcellularLocation>
        <location evidence="2">Mitochondrion inner membrane</location>
        <topology evidence="2">Multi-pass membrane protein</topology>
    </subcellularLocation>
</comment>
<evidence type="ECO:0000256" key="7">
    <source>
        <dbReference type="ARBA" id="ARBA00022660"/>
    </source>
</evidence>
<dbReference type="GO" id="GO:0016491">
    <property type="term" value="F:oxidoreductase activity"/>
    <property type="evidence" value="ECO:0007669"/>
    <property type="project" value="UniProtKB-UniRule"/>
</dbReference>
<dbReference type="PANTHER" id="PTHR19271">
    <property type="entry name" value="CYTOCHROME B"/>
    <property type="match status" value="1"/>
</dbReference>
<feature type="transmembrane region" description="Helical" evidence="19">
    <location>
        <begin position="30"/>
        <end position="57"/>
    </location>
</feature>
<keyword evidence="16 19" id="KW-0472">Membrane</keyword>
<name>A0A5J6VCN7_9ACAR</name>
<feature type="transmembrane region" description="Helical" evidence="19">
    <location>
        <begin position="324"/>
        <end position="342"/>
    </location>
</feature>
<evidence type="ECO:0000256" key="14">
    <source>
        <dbReference type="ARBA" id="ARBA00023075"/>
    </source>
</evidence>
<evidence type="ECO:0000256" key="12">
    <source>
        <dbReference type="ARBA" id="ARBA00022989"/>
    </source>
</evidence>
<evidence type="ECO:0000259" key="21">
    <source>
        <dbReference type="PROSITE" id="PS51003"/>
    </source>
</evidence>
<dbReference type="PANTHER" id="PTHR19271:SF16">
    <property type="entry name" value="CYTOCHROME B"/>
    <property type="match status" value="1"/>
</dbReference>
<dbReference type="GO" id="GO:0006122">
    <property type="term" value="P:mitochondrial electron transport, ubiquinol to cytochrome c"/>
    <property type="evidence" value="ECO:0007669"/>
    <property type="project" value="TreeGrafter"/>
</dbReference>
<evidence type="ECO:0000256" key="10">
    <source>
        <dbReference type="ARBA" id="ARBA00022792"/>
    </source>
</evidence>
<keyword evidence="12 19" id="KW-1133">Transmembrane helix</keyword>
<dbReference type="PROSITE" id="PS51003">
    <property type="entry name" value="CYTB_CTER"/>
    <property type="match status" value="1"/>
</dbReference>
<dbReference type="Pfam" id="PF00033">
    <property type="entry name" value="Cytochrome_B"/>
    <property type="match status" value="1"/>
</dbReference>
<dbReference type="InterPro" id="IPR036150">
    <property type="entry name" value="Cyt_b/b6_C_sf"/>
</dbReference>
<keyword evidence="13 18" id="KW-0408">Iron</keyword>
<keyword evidence="5 19" id="KW-0813">Transport</keyword>
<evidence type="ECO:0000256" key="19">
    <source>
        <dbReference type="RuleBase" id="RU362117"/>
    </source>
</evidence>
<dbReference type="GO" id="GO:0046872">
    <property type="term" value="F:metal ion binding"/>
    <property type="evidence" value="ECO:0007669"/>
    <property type="project" value="UniProtKB-UniRule"/>
</dbReference>
<evidence type="ECO:0000256" key="13">
    <source>
        <dbReference type="ARBA" id="ARBA00023004"/>
    </source>
</evidence>
<feature type="transmembrane region" description="Helical" evidence="19">
    <location>
        <begin position="231"/>
        <end position="252"/>
    </location>
</feature>
<dbReference type="CDD" id="cd00290">
    <property type="entry name" value="cytochrome_b_C"/>
    <property type="match status" value="1"/>
</dbReference>
<feature type="transmembrane region" description="Helical" evidence="19">
    <location>
        <begin position="180"/>
        <end position="202"/>
    </location>
</feature>
<feature type="transmembrane region" description="Helical" evidence="19">
    <location>
        <begin position="142"/>
        <end position="168"/>
    </location>
</feature>
<evidence type="ECO:0000256" key="9">
    <source>
        <dbReference type="ARBA" id="ARBA00022723"/>
    </source>
</evidence>
<dbReference type="InterPro" id="IPR016174">
    <property type="entry name" value="Di-haem_cyt_TM"/>
</dbReference>
<evidence type="ECO:0000256" key="5">
    <source>
        <dbReference type="ARBA" id="ARBA00022448"/>
    </source>
</evidence>
<evidence type="ECO:0000256" key="2">
    <source>
        <dbReference type="ARBA" id="ARBA00004448"/>
    </source>
</evidence>
<evidence type="ECO:0000256" key="11">
    <source>
        <dbReference type="ARBA" id="ARBA00022982"/>
    </source>
</evidence>
<keyword evidence="9 18" id="KW-0479">Metal-binding</keyword>
<evidence type="ECO:0000313" key="22">
    <source>
        <dbReference type="EMBL" id="QFG71653.1"/>
    </source>
</evidence>
<dbReference type="SUPFAM" id="SSF81342">
    <property type="entry name" value="Transmembrane di-heme cytochromes"/>
    <property type="match status" value="1"/>
</dbReference>
<gene>
    <name evidence="22" type="primary">cytb</name>
</gene>
<organism evidence="22">
    <name type="scientific">Oribatula sp. XFX</name>
    <dbReference type="NCBI Taxonomy" id="2652662"/>
    <lineage>
        <taxon>Eukaryota</taxon>
        <taxon>Metazoa</taxon>
        <taxon>Ecdysozoa</taxon>
        <taxon>Arthropoda</taxon>
        <taxon>Chelicerata</taxon>
        <taxon>Arachnida</taxon>
        <taxon>Acari</taxon>
        <taxon>Acariformes</taxon>
        <taxon>Sarcoptiformes</taxon>
        <taxon>Oribatida</taxon>
        <taxon>Brachypylina</taxon>
        <taxon>Oripodoidea</taxon>
        <taxon>Oribatulidae</taxon>
        <taxon>Oribatula</taxon>
    </lineage>
</organism>
<feature type="domain" description="Cytochrome b/b6 C-terminal region profile" evidence="21">
    <location>
        <begin position="212"/>
        <end position="364"/>
    </location>
</feature>
<evidence type="ECO:0000256" key="6">
    <source>
        <dbReference type="ARBA" id="ARBA00022617"/>
    </source>
</evidence>
<comment type="function">
    <text evidence="1 19">Component of the ubiquinol-cytochrome c reductase complex (complex III or cytochrome b-c1 complex) that is part of the mitochondrial respiratory chain. The b-c1 complex mediates electron transfer from ubiquinol to cytochrome c. Contributes to the generation of a proton gradient across the mitochondrial membrane that is then used for ATP synthesis.</text>
</comment>
<keyword evidence="7 19" id="KW-0679">Respiratory chain</keyword>
<feature type="binding site" evidence="17">
    <location>
        <position position="203"/>
    </location>
    <ligand>
        <name>a ubiquinone</name>
        <dbReference type="ChEBI" id="CHEBI:16389"/>
    </ligand>
</feature>